<gene>
    <name evidence="2" type="ORF">TUBRATIS_24830</name>
</gene>
<organism evidence="2 3">
    <name type="scientific">Tubulinosema ratisbonensis</name>
    <dbReference type="NCBI Taxonomy" id="291195"/>
    <lineage>
        <taxon>Eukaryota</taxon>
        <taxon>Fungi</taxon>
        <taxon>Fungi incertae sedis</taxon>
        <taxon>Microsporidia</taxon>
        <taxon>Tubulinosematoidea</taxon>
        <taxon>Tubulinosematidae</taxon>
        <taxon>Tubulinosema</taxon>
    </lineage>
</organism>
<proteinExistence type="predicted"/>
<keyword evidence="3" id="KW-1185">Reference proteome</keyword>
<sequence length="475" mass="56292">MKFFCVLLCFISLPIKTKLEPKMLLQRFRKVIKSIEKFKGIKIYFLKECLEIRENSPENKLTFNYLKFHNSQMNTISESNKCINQIKLFLDYIEKHKITNSLFDFMINSNKNDLKGLRAKINELCIFIQDIQFKLVLASRFCIKTKESKEFINKAHKNLDKKFYGIMHSICCIKANYEIFLTLLPKEYTTHYKQSEIEAKKRNLINNKIKNMVAKKVEVLENLNILMNTRTRKNVGLNILESKNILLREIIIKLKQIKRIGGCTNTSQNYVSIREKILGEIFQKRGEKIKFGQKFFIDLIKKNQNELQTDLFISIKFCYKIKKLETEAIKIKTLVEEIEKQGKLVLLKKTKKDLLYLYVRIEVVSLEYLSSIIELYFVVVIKIDSYLKRCKYILKDSYMLDNNEEVKGLVTKFETDIESVRCLIFKLFTKIINPKDNVTLEKFCLEENNMLKMMYSIKESLIEAYTKLKTSFLKM</sequence>
<evidence type="ECO:0000313" key="2">
    <source>
        <dbReference type="EMBL" id="RVD91077.1"/>
    </source>
</evidence>
<dbReference type="EMBL" id="RCSS01000655">
    <property type="protein sequence ID" value="RVD91077.1"/>
    <property type="molecule type" value="Genomic_DNA"/>
</dbReference>
<dbReference type="AlphaFoldDB" id="A0A437AJ41"/>
<reference evidence="2 3" key="1">
    <citation type="submission" date="2018-10" db="EMBL/GenBank/DDBJ databases">
        <title>Draft genome sequence of the microsporidian Tubulinosema ratisbonensis.</title>
        <authorList>
            <person name="Polonais V."/>
            <person name="Peyretaillade E."/>
            <person name="Niehus S."/>
            <person name="Wawrzyniak I."/>
            <person name="Franchet A."/>
            <person name="Gaspin C."/>
            <person name="Reichstadt M."/>
            <person name="Belser C."/>
            <person name="Labadie K."/>
            <person name="Delbac F."/>
            <person name="Ferrandon D."/>
        </authorList>
    </citation>
    <scope>NUCLEOTIDE SEQUENCE [LARGE SCALE GENOMIC DNA]</scope>
    <source>
        <strain evidence="2 3">Franzen</strain>
    </source>
</reference>
<protein>
    <submittedName>
        <fullName evidence="2">Uncharacterized protein</fullName>
    </submittedName>
</protein>
<accession>A0A437AJ41</accession>
<feature type="chain" id="PRO_5019118817" evidence="1">
    <location>
        <begin position="20"/>
        <end position="475"/>
    </location>
</feature>
<keyword evidence="1" id="KW-0732">Signal</keyword>
<evidence type="ECO:0000256" key="1">
    <source>
        <dbReference type="SAM" id="SignalP"/>
    </source>
</evidence>
<name>A0A437AJ41_9MICR</name>
<dbReference type="VEuPathDB" id="MicrosporidiaDB:TUBRATIS_24830"/>
<evidence type="ECO:0000313" key="3">
    <source>
        <dbReference type="Proteomes" id="UP000282876"/>
    </source>
</evidence>
<comment type="caution">
    <text evidence="2">The sequence shown here is derived from an EMBL/GenBank/DDBJ whole genome shotgun (WGS) entry which is preliminary data.</text>
</comment>
<feature type="signal peptide" evidence="1">
    <location>
        <begin position="1"/>
        <end position="19"/>
    </location>
</feature>
<dbReference type="Proteomes" id="UP000282876">
    <property type="component" value="Unassembled WGS sequence"/>
</dbReference>